<dbReference type="Proteomes" id="UP001627284">
    <property type="component" value="Unassembled WGS sequence"/>
</dbReference>
<name>A0ABD2U3Z6_9SOLN</name>
<keyword evidence="3" id="KW-1185">Reference proteome</keyword>
<gene>
    <name evidence="2" type="ORF">AABB24_012506</name>
</gene>
<feature type="domain" description="Reverse transcriptase zinc-binding" evidence="1">
    <location>
        <begin position="8"/>
        <end position="46"/>
    </location>
</feature>
<organism evidence="2 3">
    <name type="scientific">Solanum stoloniferum</name>
    <dbReference type="NCBI Taxonomy" id="62892"/>
    <lineage>
        <taxon>Eukaryota</taxon>
        <taxon>Viridiplantae</taxon>
        <taxon>Streptophyta</taxon>
        <taxon>Embryophyta</taxon>
        <taxon>Tracheophyta</taxon>
        <taxon>Spermatophyta</taxon>
        <taxon>Magnoliopsida</taxon>
        <taxon>eudicotyledons</taxon>
        <taxon>Gunneridae</taxon>
        <taxon>Pentapetalae</taxon>
        <taxon>asterids</taxon>
        <taxon>lamiids</taxon>
        <taxon>Solanales</taxon>
        <taxon>Solanaceae</taxon>
        <taxon>Solanoideae</taxon>
        <taxon>Solaneae</taxon>
        <taxon>Solanum</taxon>
    </lineage>
</organism>
<accession>A0ABD2U3Z6</accession>
<protein>
    <recommendedName>
        <fullName evidence="1">Reverse transcriptase zinc-binding domain-containing protein</fullName>
    </recommendedName>
</protein>
<evidence type="ECO:0000313" key="2">
    <source>
        <dbReference type="EMBL" id="KAL3363248.1"/>
    </source>
</evidence>
<dbReference type="AlphaFoldDB" id="A0ABD2U3Z6"/>
<comment type="caution">
    <text evidence="2">The sequence shown here is derived from an EMBL/GenBank/DDBJ whole genome shotgun (WGS) entry which is preliminary data.</text>
</comment>
<dbReference type="InterPro" id="IPR026960">
    <property type="entry name" value="RVT-Znf"/>
</dbReference>
<dbReference type="EMBL" id="JBJKTR010000007">
    <property type="protein sequence ID" value="KAL3363248.1"/>
    <property type="molecule type" value="Genomic_DNA"/>
</dbReference>
<evidence type="ECO:0000259" key="1">
    <source>
        <dbReference type="Pfam" id="PF13966"/>
    </source>
</evidence>
<sequence>MAYIAWEASKLIDWGMTMDKNCVYCHMHEEIRDHLFLQFQDTKFVWDAKRRKNHRAIYQRGITCVVDQQAGQREITGNSDLQACLYSIWIERNTCIFGKKQKNN</sequence>
<evidence type="ECO:0000313" key="3">
    <source>
        <dbReference type="Proteomes" id="UP001627284"/>
    </source>
</evidence>
<dbReference type="Pfam" id="PF13966">
    <property type="entry name" value="zf-RVT"/>
    <property type="match status" value="1"/>
</dbReference>
<reference evidence="2 3" key="1">
    <citation type="submission" date="2024-05" db="EMBL/GenBank/DDBJ databases">
        <title>De novo assembly of an allotetraploid wild potato.</title>
        <authorList>
            <person name="Hosaka A.J."/>
        </authorList>
    </citation>
    <scope>NUCLEOTIDE SEQUENCE [LARGE SCALE GENOMIC DNA]</scope>
    <source>
        <tissue evidence="2">Young leaves</tissue>
    </source>
</reference>
<proteinExistence type="predicted"/>